<proteinExistence type="predicted"/>
<keyword evidence="1" id="KW-0812">Transmembrane</keyword>
<evidence type="ECO:0000313" key="2">
    <source>
        <dbReference type="EMBL" id="CAF3212154.1"/>
    </source>
</evidence>
<dbReference type="Gene3D" id="3.90.176.10">
    <property type="entry name" value="Toxin ADP-ribosyltransferase, Chain A, domain 1"/>
    <property type="match status" value="1"/>
</dbReference>
<dbReference type="Gene3D" id="2.120.10.30">
    <property type="entry name" value="TolB, C-terminal domain"/>
    <property type="match status" value="1"/>
</dbReference>
<evidence type="ECO:0000313" key="3">
    <source>
        <dbReference type="Proteomes" id="UP000663825"/>
    </source>
</evidence>
<dbReference type="AlphaFoldDB" id="A0A817QQ72"/>
<accession>A0A817QQ72</accession>
<reference evidence="2" key="1">
    <citation type="submission" date="2021-02" db="EMBL/GenBank/DDBJ databases">
        <authorList>
            <person name="Nowell W R."/>
        </authorList>
    </citation>
    <scope>NUCLEOTIDE SEQUENCE</scope>
</reference>
<comment type="caution">
    <text evidence="2">The sequence shown here is derived from an EMBL/GenBank/DDBJ whole genome shotgun (WGS) entry which is preliminary data.</text>
</comment>
<dbReference type="EMBL" id="CAJNXB010002048">
    <property type="protein sequence ID" value="CAF3212154.1"/>
    <property type="molecule type" value="Genomic_DNA"/>
</dbReference>
<evidence type="ECO:0000256" key="1">
    <source>
        <dbReference type="SAM" id="Phobius"/>
    </source>
</evidence>
<gene>
    <name evidence="2" type="ORF">TIS948_LOCUS13189</name>
</gene>
<sequence>MAKKIDFANELNFADLCEDISDQFLSLIKDYRGQPVVSLKEAIKPVSGFFHKIGDDVSVALNLGRHPLDGLTQDEAASIHLYSMELCDGRSFYRSLNESLRVENSEALKAWFPFLKLLLTALHKLPLHSGAVRCDTQSVDLSSKYKTGAKFTDRGVNASSAYVEILESDQFWCRHGLIVHKQRLLSPLILKMVNLIKSVKELPQKRIISMISVIPDMGNNPRISSKGMSVAEDHQEGGGANRCHRLFDLFVDDDHQKSTIDRCNHRILQWKMSGTNDRMVSNSHEQGNRLNYSVDILIDNETRSRIICDRNNRRWSSLNGITPDNALLDNIVCRGLAMDEQRRLHITDTHHHCMMVVRERCKRRYCHPRVSTQNFDAVDELSNSRQLFVDPLGTLYAVYYETYPVITWSHTATHDNVIVGGNGKENKTNQSNDNLYNRCFETSSSTCFYSIDTTILLMFFFLLNKYREIKMK</sequence>
<dbReference type="InterPro" id="IPR011042">
    <property type="entry name" value="6-blade_b-propeller_TolB-like"/>
</dbReference>
<keyword evidence="1" id="KW-0472">Membrane</keyword>
<organism evidence="2 3">
    <name type="scientific">Rotaria socialis</name>
    <dbReference type="NCBI Taxonomy" id="392032"/>
    <lineage>
        <taxon>Eukaryota</taxon>
        <taxon>Metazoa</taxon>
        <taxon>Spiralia</taxon>
        <taxon>Gnathifera</taxon>
        <taxon>Rotifera</taxon>
        <taxon>Eurotatoria</taxon>
        <taxon>Bdelloidea</taxon>
        <taxon>Philodinida</taxon>
        <taxon>Philodinidae</taxon>
        <taxon>Rotaria</taxon>
    </lineage>
</organism>
<dbReference type="OrthoDB" id="10310779at2759"/>
<keyword evidence="1" id="KW-1133">Transmembrane helix</keyword>
<protein>
    <submittedName>
        <fullName evidence="2">Uncharacterized protein</fullName>
    </submittedName>
</protein>
<feature type="transmembrane region" description="Helical" evidence="1">
    <location>
        <begin position="448"/>
        <end position="466"/>
    </location>
</feature>
<name>A0A817QQ72_9BILA</name>
<dbReference type="Proteomes" id="UP000663825">
    <property type="component" value="Unassembled WGS sequence"/>
</dbReference>